<evidence type="ECO:0000256" key="1">
    <source>
        <dbReference type="ARBA" id="ARBA00001946"/>
    </source>
</evidence>
<dbReference type="GO" id="GO:0016740">
    <property type="term" value="F:transferase activity"/>
    <property type="evidence" value="ECO:0007669"/>
    <property type="project" value="UniProtKB-KW"/>
</dbReference>
<keyword evidence="7 11" id="KW-0274">FAD</keyword>
<keyword evidence="5 11" id="KW-0808">Transferase</keyword>
<accession>A0ABT4D0H0</accession>
<dbReference type="Proteomes" id="UP001078443">
    <property type="component" value="Unassembled WGS sequence"/>
</dbReference>
<dbReference type="PIRSF" id="PIRSF006268">
    <property type="entry name" value="ApbE"/>
    <property type="match status" value="1"/>
</dbReference>
<name>A0ABT4D0H0_9CLOT</name>
<evidence type="ECO:0000256" key="10">
    <source>
        <dbReference type="ARBA" id="ARBA00048540"/>
    </source>
</evidence>
<dbReference type="PANTHER" id="PTHR30040">
    <property type="entry name" value="THIAMINE BIOSYNTHESIS LIPOPROTEIN APBE"/>
    <property type="match status" value="1"/>
</dbReference>
<comment type="catalytic activity">
    <reaction evidence="10 11">
        <text>L-threonyl-[protein] + FAD = FMN-L-threonyl-[protein] + AMP + H(+)</text>
        <dbReference type="Rhea" id="RHEA:36847"/>
        <dbReference type="Rhea" id="RHEA-COMP:11060"/>
        <dbReference type="Rhea" id="RHEA-COMP:11061"/>
        <dbReference type="ChEBI" id="CHEBI:15378"/>
        <dbReference type="ChEBI" id="CHEBI:30013"/>
        <dbReference type="ChEBI" id="CHEBI:57692"/>
        <dbReference type="ChEBI" id="CHEBI:74257"/>
        <dbReference type="ChEBI" id="CHEBI:456215"/>
        <dbReference type="EC" id="2.7.1.180"/>
    </reaction>
</comment>
<reference evidence="12" key="1">
    <citation type="submission" date="2022-12" db="EMBL/GenBank/DDBJ databases">
        <authorList>
            <person name="Wang J."/>
        </authorList>
    </citation>
    <scope>NUCLEOTIDE SEQUENCE</scope>
    <source>
        <strain evidence="12">HY-45-18</strain>
    </source>
</reference>
<evidence type="ECO:0000256" key="8">
    <source>
        <dbReference type="ARBA" id="ARBA00022842"/>
    </source>
</evidence>
<evidence type="ECO:0000256" key="6">
    <source>
        <dbReference type="ARBA" id="ARBA00022723"/>
    </source>
</evidence>
<dbReference type="InterPro" id="IPR003374">
    <property type="entry name" value="ApbE-like_sf"/>
</dbReference>
<gene>
    <name evidence="12" type="ORF">OW763_10335</name>
</gene>
<evidence type="ECO:0000256" key="11">
    <source>
        <dbReference type="PIRNR" id="PIRNR006268"/>
    </source>
</evidence>
<evidence type="ECO:0000256" key="9">
    <source>
        <dbReference type="ARBA" id="ARBA00031306"/>
    </source>
</evidence>
<evidence type="ECO:0000313" key="13">
    <source>
        <dbReference type="Proteomes" id="UP001078443"/>
    </source>
</evidence>
<dbReference type="RefSeq" id="WP_268041042.1">
    <property type="nucleotide sequence ID" value="NZ_JAPQER010000003.1"/>
</dbReference>
<evidence type="ECO:0000256" key="3">
    <source>
        <dbReference type="ARBA" id="ARBA00016337"/>
    </source>
</evidence>
<dbReference type="EMBL" id="JAPQER010000003">
    <property type="protein sequence ID" value="MCY6484738.1"/>
    <property type="molecule type" value="Genomic_DNA"/>
</dbReference>
<evidence type="ECO:0000256" key="7">
    <source>
        <dbReference type="ARBA" id="ARBA00022827"/>
    </source>
</evidence>
<dbReference type="Pfam" id="PF02424">
    <property type="entry name" value="ApbE"/>
    <property type="match status" value="1"/>
</dbReference>
<comment type="similarity">
    <text evidence="11">Belongs to the ApbE family.</text>
</comment>
<dbReference type="EC" id="2.7.1.180" evidence="2 11"/>
<comment type="caution">
    <text evidence="12">The sequence shown here is derived from an EMBL/GenBank/DDBJ whole genome shotgun (WGS) entry which is preliminary data.</text>
</comment>
<dbReference type="PANTHER" id="PTHR30040:SF2">
    <property type="entry name" value="FAD:PROTEIN FMN TRANSFERASE"/>
    <property type="match status" value="1"/>
</dbReference>
<proteinExistence type="inferred from homology"/>
<dbReference type="SUPFAM" id="SSF143631">
    <property type="entry name" value="ApbE-like"/>
    <property type="match status" value="1"/>
</dbReference>
<keyword evidence="8 11" id="KW-0460">Magnesium</keyword>
<protein>
    <recommendedName>
        <fullName evidence="3 11">FAD:protein FMN transferase</fullName>
        <ecNumber evidence="2 11">2.7.1.180</ecNumber>
    </recommendedName>
    <alternativeName>
        <fullName evidence="9 11">Flavin transferase</fullName>
    </alternativeName>
</protein>
<keyword evidence="4 11" id="KW-0285">Flavoprotein</keyword>
<evidence type="ECO:0000256" key="5">
    <source>
        <dbReference type="ARBA" id="ARBA00022679"/>
    </source>
</evidence>
<evidence type="ECO:0000313" key="12">
    <source>
        <dbReference type="EMBL" id="MCY6484738.1"/>
    </source>
</evidence>
<comment type="cofactor">
    <cofactor evidence="1">
        <name>Mg(2+)</name>
        <dbReference type="ChEBI" id="CHEBI:18420"/>
    </cofactor>
</comment>
<organism evidence="12 13">
    <name type="scientific">Clostridium aestuarii</name>
    <dbReference type="NCBI Taxonomy" id="338193"/>
    <lineage>
        <taxon>Bacteria</taxon>
        <taxon>Bacillati</taxon>
        <taxon>Bacillota</taxon>
        <taxon>Clostridia</taxon>
        <taxon>Eubacteriales</taxon>
        <taxon>Clostridiaceae</taxon>
        <taxon>Clostridium</taxon>
    </lineage>
</organism>
<keyword evidence="6 11" id="KW-0479">Metal-binding</keyword>
<dbReference type="Gene3D" id="3.10.520.10">
    <property type="entry name" value="ApbE-like domains"/>
    <property type="match status" value="1"/>
</dbReference>
<keyword evidence="13" id="KW-1185">Reference proteome</keyword>
<dbReference type="InterPro" id="IPR024932">
    <property type="entry name" value="ApbE"/>
</dbReference>
<sequence length="355" mass="39280">MRLNKKYLIPSLLILTLISLIFAYNFLFDNSSKNIKTNLPESKSGFFLGTYVDINLYDNSSEKIFTESFNILEDIESKMSINIDTSEVSNINKNAGTSALKVSPETFFVIRKGLYYSSLSKGHFDISIGSLVKLWGIGSEHAKVPSREEIQKSKNTINYKNILLDEKNQTVKLANKGMIIDLGGIAKGYAADKISAFLKSKQIKSAIINLGGNVYALGSKPNGSTWGIGIQDPFEPRGKHFGIIHVKNKSIVTSGIYERFLEKDGKKYHHILSPFTGYPVETSLVSVTIIADNSIDADGLSTTIFSLGLNDGKKLVESLNGIDAIFVNNKKEVYVTSGLKNNFLITDNYFILNDN</sequence>
<evidence type="ECO:0000256" key="4">
    <source>
        <dbReference type="ARBA" id="ARBA00022630"/>
    </source>
</evidence>
<evidence type="ECO:0000256" key="2">
    <source>
        <dbReference type="ARBA" id="ARBA00011955"/>
    </source>
</evidence>